<evidence type="ECO:0000256" key="5">
    <source>
        <dbReference type="ARBA" id="ARBA00022989"/>
    </source>
</evidence>
<feature type="transmembrane region" description="Helical" evidence="9">
    <location>
        <begin position="160"/>
        <end position="179"/>
    </location>
</feature>
<feature type="transmembrane region" description="Helical" evidence="9">
    <location>
        <begin position="347"/>
        <end position="375"/>
    </location>
</feature>
<feature type="transmembrane region" description="Helical" evidence="9">
    <location>
        <begin position="387"/>
        <end position="405"/>
    </location>
</feature>
<dbReference type="EMBL" id="LDEV01002684">
    <property type="protein sequence ID" value="KLJ08032.1"/>
    <property type="molecule type" value="Genomic_DNA"/>
</dbReference>
<feature type="transmembrane region" description="Helical" evidence="9">
    <location>
        <begin position="310"/>
        <end position="327"/>
    </location>
</feature>
<comment type="subcellular location">
    <subcellularLocation>
        <location evidence="1">Endomembrane system</location>
        <topology evidence="1">Multi-pass membrane protein</topology>
    </subcellularLocation>
</comment>
<dbReference type="FunFam" id="1.20.1250.20:FF:000197">
    <property type="entry name" value="Siderophore iron transporter 1"/>
    <property type="match status" value="1"/>
</dbReference>
<evidence type="ECO:0000313" key="11">
    <source>
        <dbReference type="Proteomes" id="UP000053573"/>
    </source>
</evidence>
<evidence type="ECO:0000256" key="3">
    <source>
        <dbReference type="ARBA" id="ARBA00022448"/>
    </source>
</evidence>
<sequence>MGAVEDSKEAMPPPPVEVDVKEKHTAADSGNAGQDDQSPVLLGEKSPGVARVEVISRYFTLPDRIMFFFGIFLLAYAYGLDGTIRYTYQPYAVASYAEHSLLATVNVLRGVIGAAAQPAIAKIADVFGRAEVISVTIIFYIIGTIVEACATNVQSFCAGAVLYQVGYTGIMLLVEVLIADTTSLRSRLLFSYIPALPFIINTWVSGDVTDAVLATTTWQWGIGMWAIIYPVCCLPLIMSLFIVHRRAKRDGALEKYKSSYELMGARRLAKALFWQLDVIGIILLIAVFALILVPFTLAGGVETQWSKAKVIAPLVIGFCCIPAFVLWEKNCKHPMIPFKLLKDRAVWAALGLAVMLNTAWYLQGDFLYTVLIVAFDESIKSATRITSLYSFASVITGCIAGLLVMKIRRLKALIISGTLLFIVAFGLLIYFRGGTGGANHSGIIGAQILLGIAGGLFPYSAQASIQAATKHEHVAVITGLYLASYNIGSAIGNAISGAIWNQVLPGTIKDRVGDVIDAGTIYGNPFTFASDYPVGTPVRDGVIDAYRHVQRLLCITGICLSVLLVVFAVLLRDPVLGKTQSLEDAEKVSVSSAEEESSS</sequence>
<feature type="transmembrane region" description="Helical" evidence="9">
    <location>
        <begin position="188"/>
        <end position="206"/>
    </location>
</feature>
<feature type="transmembrane region" description="Helical" evidence="9">
    <location>
        <begin position="272"/>
        <end position="298"/>
    </location>
</feature>
<evidence type="ECO:0000256" key="8">
    <source>
        <dbReference type="SAM" id="MobiDB-lite"/>
    </source>
</evidence>
<feature type="transmembrane region" description="Helical" evidence="9">
    <location>
        <begin position="412"/>
        <end position="431"/>
    </location>
</feature>
<dbReference type="InterPro" id="IPR011701">
    <property type="entry name" value="MFS"/>
</dbReference>
<dbReference type="InterPro" id="IPR036259">
    <property type="entry name" value="MFS_trans_sf"/>
</dbReference>
<keyword evidence="4 9" id="KW-0812">Transmembrane</keyword>
<comment type="caution">
    <text evidence="10">The sequence shown here is derived from an EMBL/GenBank/DDBJ whole genome shotgun (WGS) entry which is preliminary data.</text>
</comment>
<keyword evidence="3" id="KW-0813">Transport</keyword>
<evidence type="ECO:0000256" key="2">
    <source>
        <dbReference type="ARBA" id="ARBA00008335"/>
    </source>
</evidence>
<organism evidence="10 11">
    <name type="scientific">Blastomyces silverae</name>
    <dbReference type="NCBI Taxonomy" id="2060906"/>
    <lineage>
        <taxon>Eukaryota</taxon>
        <taxon>Fungi</taxon>
        <taxon>Dikarya</taxon>
        <taxon>Ascomycota</taxon>
        <taxon>Pezizomycotina</taxon>
        <taxon>Eurotiomycetes</taxon>
        <taxon>Eurotiomycetidae</taxon>
        <taxon>Onygenales</taxon>
        <taxon>Ajellomycetaceae</taxon>
        <taxon>Blastomyces</taxon>
    </lineage>
</organism>
<dbReference type="SUPFAM" id="SSF103473">
    <property type="entry name" value="MFS general substrate transporter"/>
    <property type="match status" value="1"/>
</dbReference>
<comment type="similarity">
    <text evidence="2">Belongs to the major facilitator superfamily.</text>
</comment>
<evidence type="ECO:0000256" key="9">
    <source>
        <dbReference type="SAM" id="Phobius"/>
    </source>
</evidence>
<proteinExistence type="inferred from homology"/>
<feature type="region of interest" description="Disordered" evidence="8">
    <location>
        <begin position="1"/>
        <end position="41"/>
    </location>
</feature>
<feature type="transmembrane region" description="Helical" evidence="9">
    <location>
        <begin position="218"/>
        <end position="243"/>
    </location>
</feature>
<accession>A0A0H1BAI7</accession>
<dbReference type="PANTHER" id="PTHR23501:SF92">
    <property type="entry name" value="GLUTATHIONE EXCHANGER 1-RELATED"/>
    <property type="match status" value="1"/>
</dbReference>
<evidence type="ECO:0000256" key="4">
    <source>
        <dbReference type="ARBA" id="ARBA00022692"/>
    </source>
</evidence>
<feature type="transmembrane region" description="Helical" evidence="9">
    <location>
        <begin position="443"/>
        <end position="461"/>
    </location>
</feature>
<evidence type="ECO:0000313" key="10">
    <source>
        <dbReference type="EMBL" id="KLJ08032.1"/>
    </source>
</evidence>
<dbReference type="STRING" id="2060906.A0A0H1BAI7"/>
<feature type="transmembrane region" description="Helical" evidence="9">
    <location>
        <begin position="65"/>
        <end position="88"/>
    </location>
</feature>
<evidence type="ECO:0000256" key="7">
    <source>
        <dbReference type="ARBA" id="ARBA00023136"/>
    </source>
</evidence>
<feature type="transmembrane region" description="Helical" evidence="9">
    <location>
        <begin position="132"/>
        <end position="154"/>
    </location>
</feature>
<feature type="transmembrane region" description="Helical" evidence="9">
    <location>
        <begin position="552"/>
        <end position="571"/>
    </location>
</feature>
<feature type="transmembrane region" description="Helical" evidence="9">
    <location>
        <begin position="100"/>
        <end position="120"/>
    </location>
</feature>
<dbReference type="GO" id="GO:0005774">
    <property type="term" value="C:vacuolar membrane"/>
    <property type="evidence" value="ECO:0007669"/>
    <property type="project" value="TreeGrafter"/>
</dbReference>
<dbReference type="Pfam" id="PF07690">
    <property type="entry name" value="MFS_1"/>
    <property type="match status" value="1"/>
</dbReference>
<keyword evidence="7 9" id="KW-0472">Membrane</keyword>
<evidence type="ECO:0000256" key="6">
    <source>
        <dbReference type="ARBA" id="ARBA00023065"/>
    </source>
</evidence>
<keyword evidence="5 9" id="KW-1133">Transmembrane helix</keyword>
<protein>
    <submittedName>
        <fullName evidence="10">MFS transporter, SIT family, siderophore-iron:H+ symporter</fullName>
    </submittedName>
</protein>
<dbReference type="OrthoDB" id="4088837at2759"/>
<evidence type="ECO:0000256" key="1">
    <source>
        <dbReference type="ARBA" id="ARBA00004127"/>
    </source>
</evidence>
<dbReference type="GO" id="GO:0005886">
    <property type="term" value="C:plasma membrane"/>
    <property type="evidence" value="ECO:0007669"/>
    <property type="project" value="TreeGrafter"/>
</dbReference>
<gene>
    <name evidence="10" type="ORF">EMPG_16504</name>
</gene>
<reference evidence="11" key="1">
    <citation type="journal article" date="2015" name="PLoS Genet.">
        <title>The dynamic genome and transcriptome of the human fungal pathogen Blastomyces and close relative Emmonsia.</title>
        <authorList>
            <person name="Munoz J.F."/>
            <person name="Gauthier G.M."/>
            <person name="Desjardins C.A."/>
            <person name="Gallo J.E."/>
            <person name="Holder J."/>
            <person name="Sullivan T.D."/>
            <person name="Marty A.J."/>
            <person name="Carmen J.C."/>
            <person name="Chen Z."/>
            <person name="Ding L."/>
            <person name="Gujja S."/>
            <person name="Magrini V."/>
            <person name="Misas E."/>
            <person name="Mitreva M."/>
            <person name="Priest M."/>
            <person name="Saif S."/>
            <person name="Whiston E.A."/>
            <person name="Young S."/>
            <person name="Zeng Q."/>
            <person name="Goldman W.E."/>
            <person name="Mardis E.R."/>
            <person name="Taylor J.W."/>
            <person name="McEwen J.G."/>
            <person name="Clay O.K."/>
            <person name="Klein B.S."/>
            <person name="Cuomo C.A."/>
        </authorList>
    </citation>
    <scope>NUCLEOTIDE SEQUENCE [LARGE SCALE GENOMIC DNA]</scope>
    <source>
        <strain evidence="11">UAMH 139</strain>
    </source>
</reference>
<dbReference type="PANTHER" id="PTHR23501">
    <property type="entry name" value="MAJOR FACILITATOR SUPERFAMILY"/>
    <property type="match status" value="1"/>
</dbReference>
<keyword evidence="11" id="KW-1185">Reference proteome</keyword>
<dbReference type="GO" id="GO:0015343">
    <property type="term" value="F:siderophore-iron transmembrane transporter activity"/>
    <property type="evidence" value="ECO:0007669"/>
    <property type="project" value="TreeGrafter"/>
</dbReference>
<dbReference type="GO" id="GO:0005768">
    <property type="term" value="C:endosome"/>
    <property type="evidence" value="ECO:0007669"/>
    <property type="project" value="TreeGrafter"/>
</dbReference>
<name>A0A0H1BAI7_9EURO</name>
<dbReference type="Gene3D" id="1.20.1250.20">
    <property type="entry name" value="MFS general substrate transporter like domains"/>
    <property type="match status" value="2"/>
</dbReference>
<dbReference type="AlphaFoldDB" id="A0A0H1BAI7"/>
<dbReference type="Proteomes" id="UP000053573">
    <property type="component" value="Unassembled WGS sequence"/>
</dbReference>
<keyword evidence="6" id="KW-0406">Ion transport</keyword>